<evidence type="ECO:0000313" key="1">
    <source>
        <dbReference type="EMBL" id="QIS16289.1"/>
    </source>
</evidence>
<sequence>MAMLSHAAVRKLCGPSIRESLLDRNNALAEAGGEWDKCTAYALQVLDDEPLIVLHRATGTGYRMRISGMGDNFQLHTLVADALINGGHVTGEYAPSAEAVAACRDAEDMVPTIGSFLMYAPDGNRVWNEGTPADIPLTEGMRVLVLDPAPYPHHWPAGRFFPSMPGELALTEVLDAAEAARWFTHVGPPTGVGAY</sequence>
<dbReference type="Proteomes" id="UP000503540">
    <property type="component" value="Chromosome"/>
</dbReference>
<accession>A0A6G9YSK1</accession>
<proteinExistence type="predicted"/>
<evidence type="ECO:0000313" key="2">
    <source>
        <dbReference type="Proteomes" id="UP000503540"/>
    </source>
</evidence>
<reference evidence="1 2" key="1">
    <citation type="journal article" date="2019" name="ACS Chem. Biol.">
        <title>Identification and Mobilization of a Cryptic Antibiotic Biosynthesis Gene Locus from a Human-Pathogenic Nocardia Isolate.</title>
        <authorList>
            <person name="Herisse M."/>
            <person name="Ishida K."/>
            <person name="Porter J.L."/>
            <person name="Howden B."/>
            <person name="Hertweck C."/>
            <person name="Stinear T.P."/>
            <person name="Pidot S.J."/>
        </authorList>
    </citation>
    <scope>NUCLEOTIDE SEQUENCE [LARGE SCALE GENOMIC DNA]</scope>
    <source>
        <strain evidence="1 2">AUSMDU00012717</strain>
    </source>
</reference>
<dbReference type="EMBL" id="CP046172">
    <property type="protein sequence ID" value="QIS16289.1"/>
    <property type="molecule type" value="Genomic_DNA"/>
</dbReference>
<dbReference type="AlphaFoldDB" id="A0A6G9YSK1"/>
<gene>
    <name evidence="1" type="ORF">F5544_42400</name>
</gene>
<protein>
    <submittedName>
        <fullName evidence="1">Uncharacterized protein</fullName>
    </submittedName>
</protein>
<name>A0A6G9YSK1_9NOCA</name>
<dbReference type="KEGG" id="nah:F5544_42400"/>
<organism evidence="1 2">
    <name type="scientific">Nocardia arthritidis</name>
    <dbReference type="NCBI Taxonomy" id="228602"/>
    <lineage>
        <taxon>Bacteria</taxon>
        <taxon>Bacillati</taxon>
        <taxon>Actinomycetota</taxon>
        <taxon>Actinomycetes</taxon>
        <taxon>Mycobacteriales</taxon>
        <taxon>Nocardiaceae</taxon>
        <taxon>Nocardia</taxon>
    </lineage>
</organism>
<keyword evidence="2" id="KW-1185">Reference proteome</keyword>